<dbReference type="GO" id="GO:0007399">
    <property type="term" value="P:nervous system development"/>
    <property type="evidence" value="ECO:0007669"/>
    <property type="project" value="UniProtKB-KW"/>
</dbReference>
<evidence type="ECO:0000256" key="2">
    <source>
        <dbReference type="ARBA" id="ARBA00022473"/>
    </source>
</evidence>
<evidence type="ECO:0000256" key="1">
    <source>
        <dbReference type="ARBA" id="ARBA00004123"/>
    </source>
</evidence>
<comment type="subcellular location">
    <subcellularLocation>
        <location evidence="1 8 9">Nucleus</location>
    </subcellularLocation>
</comment>
<keyword evidence="8 9" id="KW-0238">DNA-binding</keyword>
<dbReference type="Pfam" id="PF00046">
    <property type="entry name" value="Homeodomain"/>
    <property type="match status" value="1"/>
</dbReference>
<protein>
    <recommendedName>
        <fullName evidence="11">Homeobox domain-containing protein</fullName>
    </recommendedName>
</protein>
<evidence type="ECO:0000256" key="7">
    <source>
        <dbReference type="ARBA" id="ARBA00038351"/>
    </source>
</evidence>
<dbReference type="PANTHER" id="PTHR46799:SF1">
    <property type="entry name" value="HOMEOBOX PROTEIN UNC-4 HOMOLOG"/>
    <property type="match status" value="1"/>
</dbReference>
<keyword evidence="5" id="KW-0805">Transcription regulation</keyword>
<dbReference type="Gene3D" id="1.10.10.60">
    <property type="entry name" value="Homeodomain-like"/>
    <property type="match status" value="1"/>
</dbReference>
<dbReference type="AlphaFoldDB" id="A0A7R9E784"/>
<accession>A0A7R9E784</accession>
<proteinExistence type="inferred from homology"/>
<evidence type="ECO:0000256" key="6">
    <source>
        <dbReference type="ARBA" id="ARBA00023163"/>
    </source>
</evidence>
<evidence type="ECO:0000256" key="9">
    <source>
        <dbReference type="RuleBase" id="RU000682"/>
    </source>
</evidence>
<dbReference type="SUPFAM" id="SSF46689">
    <property type="entry name" value="Homeodomain-like"/>
    <property type="match status" value="2"/>
</dbReference>
<sequence length="230" mass="26018">MGGCSPDRQTDRQTVRQVAAGKTGRIEPSNNLCNKFNGPDVDGDDIGSGGGSKRRRSRTNFNSWQLEELERAFQASHYPDVFMREALAMRLDLKESRVAYGGRERVGRGQNYSQVPASVDTPTKRKTHLVYVAGKGVVPSLNPSGVTKVWFQNRRAKWRKKEHTKKGPGRPAHNAHPQTCSGEPIPEEELRRKERDRREKKLHKALERQQRKLAAKGIAVDIATLRRWVS</sequence>
<organism evidence="12">
    <name type="scientific">Timema monikensis</name>
    <dbReference type="NCBI Taxonomy" id="170555"/>
    <lineage>
        <taxon>Eukaryota</taxon>
        <taxon>Metazoa</taxon>
        <taxon>Ecdysozoa</taxon>
        <taxon>Arthropoda</taxon>
        <taxon>Hexapoda</taxon>
        <taxon>Insecta</taxon>
        <taxon>Pterygota</taxon>
        <taxon>Neoptera</taxon>
        <taxon>Polyneoptera</taxon>
        <taxon>Phasmatodea</taxon>
        <taxon>Timematodea</taxon>
        <taxon>Timematoidea</taxon>
        <taxon>Timematidae</taxon>
        <taxon>Timema</taxon>
    </lineage>
</organism>
<comment type="similarity">
    <text evidence="7">Belongs to the paired homeobox family. Unc-4 subfamily.</text>
</comment>
<dbReference type="GO" id="GO:0030154">
    <property type="term" value="P:cell differentiation"/>
    <property type="evidence" value="ECO:0007669"/>
    <property type="project" value="UniProtKB-KW"/>
</dbReference>
<feature type="domain" description="Homeobox" evidence="11">
    <location>
        <begin position="52"/>
        <end position="161"/>
    </location>
</feature>
<dbReference type="GO" id="GO:1990837">
    <property type="term" value="F:sequence-specific double-stranded DNA binding"/>
    <property type="evidence" value="ECO:0007669"/>
    <property type="project" value="TreeGrafter"/>
</dbReference>
<feature type="compositionally biased region" description="Basic residues" evidence="10">
    <location>
        <begin position="159"/>
        <end position="168"/>
    </location>
</feature>
<keyword evidence="3" id="KW-0221">Differentiation</keyword>
<keyword evidence="4" id="KW-0524">Neurogenesis</keyword>
<name>A0A7R9E784_9NEOP</name>
<dbReference type="PANTHER" id="PTHR46799">
    <property type="entry name" value="HOMEOBOX PROTEIN UNC-4 HOMOLOG"/>
    <property type="match status" value="1"/>
</dbReference>
<feature type="region of interest" description="Disordered" evidence="10">
    <location>
        <begin position="159"/>
        <end position="213"/>
    </location>
</feature>
<dbReference type="GO" id="GO:0010468">
    <property type="term" value="P:regulation of gene expression"/>
    <property type="evidence" value="ECO:0007669"/>
    <property type="project" value="TreeGrafter"/>
</dbReference>
<keyword evidence="8 9" id="KW-0539">Nucleus</keyword>
<dbReference type="SMART" id="SM00389">
    <property type="entry name" value="HOX"/>
    <property type="match status" value="1"/>
</dbReference>
<gene>
    <name evidence="12" type="ORF">TMSB3V08_LOCUS4411</name>
</gene>
<dbReference type="InterPro" id="IPR009057">
    <property type="entry name" value="Homeodomain-like_sf"/>
</dbReference>
<reference evidence="12" key="1">
    <citation type="submission" date="2020-11" db="EMBL/GenBank/DDBJ databases">
        <authorList>
            <person name="Tran Van P."/>
        </authorList>
    </citation>
    <scope>NUCLEOTIDE SEQUENCE</scope>
</reference>
<evidence type="ECO:0000256" key="5">
    <source>
        <dbReference type="ARBA" id="ARBA00023015"/>
    </source>
</evidence>
<evidence type="ECO:0000256" key="3">
    <source>
        <dbReference type="ARBA" id="ARBA00022782"/>
    </source>
</evidence>
<dbReference type="InterPro" id="IPR001356">
    <property type="entry name" value="HD"/>
</dbReference>
<feature type="DNA-binding region" description="Homeobox" evidence="8">
    <location>
        <begin position="54"/>
        <end position="162"/>
    </location>
</feature>
<dbReference type="PROSITE" id="PS50071">
    <property type="entry name" value="HOMEOBOX_2"/>
    <property type="match status" value="1"/>
</dbReference>
<dbReference type="GO" id="GO:0005634">
    <property type="term" value="C:nucleus"/>
    <property type="evidence" value="ECO:0007669"/>
    <property type="project" value="UniProtKB-SubCell"/>
</dbReference>
<evidence type="ECO:0000256" key="10">
    <source>
        <dbReference type="SAM" id="MobiDB-lite"/>
    </source>
</evidence>
<dbReference type="EMBL" id="OB793490">
    <property type="protein sequence ID" value="CAD7427575.1"/>
    <property type="molecule type" value="Genomic_DNA"/>
</dbReference>
<keyword evidence="6" id="KW-0804">Transcription</keyword>
<keyword evidence="2" id="KW-0217">Developmental protein</keyword>
<evidence type="ECO:0000313" key="12">
    <source>
        <dbReference type="EMBL" id="CAD7427575.1"/>
    </source>
</evidence>
<evidence type="ECO:0000259" key="11">
    <source>
        <dbReference type="PROSITE" id="PS50071"/>
    </source>
</evidence>
<evidence type="ECO:0000256" key="4">
    <source>
        <dbReference type="ARBA" id="ARBA00022902"/>
    </source>
</evidence>
<dbReference type="CDD" id="cd00086">
    <property type="entry name" value="homeodomain"/>
    <property type="match status" value="1"/>
</dbReference>
<feature type="region of interest" description="Disordered" evidence="10">
    <location>
        <begin position="1"/>
        <end position="61"/>
    </location>
</feature>
<keyword evidence="8 9" id="KW-0371">Homeobox</keyword>
<evidence type="ECO:0000256" key="8">
    <source>
        <dbReference type="PROSITE-ProRule" id="PRU00108"/>
    </source>
</evidence>
<feature type="compositionally biased region" description="Basic and acidic residues" evidence="10">
    <location>
        <begin position="188"/>
        <end position="210"/>
    </location>
</feature>